<evidence type="ECO:0000313" key="3">
    <source>
        <dbReference type="EMBL" id="MFC3024410.1"/>
    </source>
</evidence>
<dbReference type="HAMAP" id="MF_00795">
    <property type="entry name" value="CutC"/>
    <property type="match status" value="1"/>
</dbReference>
<dbReference type="Gene3D" id="3.20.20.380">
    <property type="entry name" value="Copper homeostasis (CutC) domain"/>
    <property type="match status" value="1"/>
</dbReference>
<comment type="caution">
    <text evidence="3">The sequence shown here is derived from an EMBL/GenBank/DDBJ whole genome shotgun (WGS) entry which is preliminary data.</text>
</comment>
<dbReference type="InterPro" id="IPR036822">
    <property type="entry name" value="CutC-like_dom_sf"/>
</dbReference>
<dbReference type="RefSeq" id="WP_123014238.1">
    <property type="nucleotide sequence ID" value="NZ_AP024912.1"/>
</dbReference>
<dbReference type="Proteomes" id="UP001595384">
    <property type="component" value="Unassembled WGS sequence"/>
</dbReference>
<dbReference type="InterPro" id="IPR005627">
    <property type="entry name" value="CutC-like"/>
</dbReference>
<dbReference type="EMBL" id="JBHRSE010000071">
    <property type="protein sequence ID" value="MFC3024410.1"/>
    <property type="molecule type" value="Genomic_DNA"/>
</dbReference>
<reference evidence="4" key="1">
    <citation type="journal article" date="2019" name="Int. J. Syst. Evol. Microbiol.">
        <title>The Global Catalogue of Microorganisms (GCM) 10K type strain sequencing project: providing services to taxonomists for standard genome sequencing and annotation.</title>
        <authorList>
            <consortium name="The Broad Institute Genomics Platform"/>
            <consortium name="The Broad Institute Genome Sequencing Center for Infectious Disease"/>
            <person name="Wu L."/>
            <person name="Ma J."/>
        </authorList>
    </citation>
    <scope>NUCLEOTIDE SEQUENCE [LARGE SCALE GENOMIC DNA]</scope>
    <source>
        <strain evidence="4">KCTC 62784</strain>
    </source>
</reference>
<evidence type="ECO:0000256" key="2">
    <source>
        <dbReference type="HAMAP-Rule" id="MF_00795"/>
    </source>
</evidence>
<proteinExistence type="inferred from homology"/>
<dbReference type="PANTHER" id="PTHR12598:SF0">
    <property type="entry name" value="COPPER HOMEOSTASIS PROTEIN CUTC HOMOLOG"/>
    <property type="match status" value="1"/>
</dbReference>
<accession>A0ABV7CD36</accession>
<comment type="caution">
    <text evidence="2">Once thought to be involved in copper homeostasis, experiments in E.coli have shown this is not the case.</text>
</comment>
<sequence length="250" mass="26998">MTNICVEVCVDSIESLHNALEGGAGRIELCSSLALGGITPTVGLIKYAVEQSSVPVYAMVRPRSGDFLYSADEVAMMADEIEFLRDQGVDGVVVGALTADAAIDSKAIACWKYSAGPMGMTFHRAFDWTADPERALETLIDLGCERVLSSGGQATAQVGMHYLRQWIQQTQRRLSIMLGSGITPHNVSEILQYTGACEVHLSGKALQPSRMSVQTQRAVMGSDAQADSYRAVTDSEQIRQTIVQCQSLMT</sequence>
<name>A0ABV7CD36_9VIBR</name>
<dbReference type="SUPFAM" id="SSF110395">
    <property type="entry name" value="CutC-like"/>
    <property type="match status" value="1"/>
</dbReference>
<protein>
    <recommendedName>
        <fullName evidence="2">PF03932 family protein CutC</fullName>
    </recommendedName>
</protein>
<comment type="subcellular location">
    <subcellularLocation>
        <location evidence="2">Cytoplasm</location>
    </subcellularLocation>
</comment>
<organism evidence="3 4">
    <name type="scientific">Vibrio zhugei</name>
    <dbReference type="NCBI Taxonomy" id="2479546"/>
    <lineage>
        <taxon>Bacteria</taxon>
        <taxon>Pseudomonadati</taxon>
        <taxon>Pseudomonadota</taxon>
        <taxon>Gammaproteobacteria</taxon>
        <taxon>Vibrionales</taxon>
        <taxon>Vibrionaceae</taxon>
        <taxon>Vibrio</taxon>
    </lineage>
</organism>
<dbReference type="Pfam" id="PF03932">
    <property type="entry name" value="CutC"/>
    <property type="match status" value="1"/>
</dbReference>
<evidence type="ECO:0000256" key="1">
    <source>
        <dbReference type="ARBA" id="ARBA00007768"/>
    </source>
</evidence>
<keyword evidence="4" id="KW-1185">Reference proteome</keyword>
<evidence type="ECO:0000313" key="4">
    <source>
        <dbReference type="Proteomes" id="UP001595384"/>
    </source>
</evidence>
<keyword evidence="2" id="KW-0963">Cytoplasm</keyword>
<gene>
    <name evidence="2" type="primary">cutC</name>
    <name evidence="3" type="ORF">ACFODT_11305</name>
</gene>
<dbReference type="PANTHER" id="PTHR12598">
    <property type="entry name" value="COPPER HOMEOSTASIS PROTEIN CUTC"/>
    <property type="match status" value="1"/>
</dbReference>
<comment type="similarity">
    <text evidence="1 2">Belongs to the CutC family.</text>
</comment>